<dbReference type="SUPFAM" id="SSF46626">
    <property type="entry name" value="Cytochrome c"/>
    <property type="match status" value="1"/>
</dbReference>
<dbReference type="Pfam" id="PF07587">
    <property type="entry name" value="PSD1"/>
    <property type="match status" value="1"/>
</dbReference>
<keyword evidence="6" id="KW-0732">Signal</keyword>
<dbReference type="PANTHER" id="PTHR35889">
    <property type="entry name" value="CYCLOINULO-OLIGOSACCHARIDE FRUCTANOTRANSFERASE-RELATED"/>
    <property type="match status" value="1"/>
</dbReference>
<dbReference type="InterPro" id="IPR009056">
    <property type="entry name" value="Cyt_c-like_dom"/>
</dbReference>
<dbReference type="InterPro" id="IPR022655">
    <property type="entry name" value="DUF1553"/>
</dbReference>
<evidence type="ECO:0000256" key="6">
    <source>
        <dbReference type="SAM" id="SignalP"/>
    </source>
</evidence>
<protein>
    <submittedName>
        <fullName evidence="8">PSD1 and planctomycete cytochrome C domain-containing protein</fullName>
    </submittedName>
</protein>
<keyword evidence="9" id="KW-1185">Reference proteome</keyword>
<evidence type="ECO:0000256" key="4">
    <source>
        <dbReference type="PROSITE-ProRule" id="PRU00433"/>
    </source>
</evidence>
<comment type="caution">
    <text evidence="8">The sequence shown here is derived from an EMBL/GenBank/DDBJ whole genome shotgun (WGS) entry which is preliminary data.</text>
</comment>
<feature type="coiled-coil region" evidence="5">
    <location>
        <begin position="356"/>
        <end position="401"/>
    </location>
</feature>
<feature type="signal peptide" evidence="6">
    <location>
        <begin position="1"/>
        <end position="18"/>
    </location>
</feature>
<dbReference type="Proteomes" id="UP001596052">
    <property type="component" value="Unassembled WGS sequence"/>
</dbReference>
<evidence type="ECO:0000313" key="9">
    <source>
        <dbReference type="Proteomes" id="UP001596052"/>
    </source>
</evidence>
<evidence type="ECO:0000256" key="5">
    <source>
        <dbReference type="SAM" id="Coils"/>
    </source>
</evidence>
<dbReference type="PROSITE" id="PS51007">
    <property type="entry name" value="CYTC"/>
    <property type="match status" value="1"/>
</dbReference>
<dbReference type="RefSeq" id="WP_377165283.1">
    <property type="nucleotide sequence ID" value="NZ_JBHSMQ010000002.1"/>
</dbReference>
<reference evidence="9" key="1">
    <citation type="journal article" date="2019" name="Int. J. Syst. Evol. Microbiol.">
        <title>The Global Catalogue of Microorganisms (GCM) 10K type strain sequencing project: providing services to taxonomists for standard genome sequencing and annotation.</title>
        <authorList>
            <consortium name="The Broad Institute Genomics Platform"/>
            <consortium name="The Broad Institute Genome Sequencing Center for Infectious Disease"/>
            <person name="Wu L."/>
            <person name="Ma J."/>
        </authorList>
    </citation>
    <scope>NUCLEOTIDE SEQUENCE [LARGE SCALE GENOMIC DNA]</scope>
    <source>
        <strain evidence="9">CGMCC 4.1469</strain>
    </source>
</reference>
<keyword evidence="5" id="KW-0175">Coiled coil</keyword>
<feature type="chain" id="PRO_5045889011" evidence="6">
    <location>
        <begin position="19"/>
        <end position="783"/>
    </location>
</feature>
<sequence>MLRSISITLLSFTAASQAAVDYATQIKPLLQQHCVKCHGATTQKSQLKLDTADAVRTGGKHGPALPDLLVQVVSGKHGEIPQMPYKRGPLDSAQISLIKQWVEEGAQAPAGEKPSDDRHWAFIAPVKAALPAGETRHPIDAFIRASLAKAGLEPSPPAAPATLMRRLHLDLTGLPPTPAEVADFLTKPAAGIRELVTKLLSSKHYGERWGRWWLDQARYGDSNGYSIDAPRSMWPYRDYVVNALNEDKPFDQFTLEQLAGDMLPKPSREQLIATGFHRNTQINQEGGIDKEQFRIESVFDRVATTGTVWLGLTIGCAQCHDHKFDPISQREYYQLFAFLNNQDEPTLPVPDPGQDLDKLKAEHARVLKQIDAHIKERAAMLQEWEKTLGEQSKKLVDAEALKSLAKPAAKRGAADQRVLFKAMTGTSDSVFNPLYDRHLELENIFKNGTTTLVMKELPQPRKTTLFIKGDFTRPADEVLPGVPSVLPPLPAGAKADRLALAHWLIDPKNPLTARVIVNRVWQQYFGRGLVATENDFGTMGRPPTHPELLDWLAVDFMEHGWSLKHLHTLIVTSATYQQSSVISGTAAQTDPNNDLLWRQNRLRLDAEVVRDVCLAASGLLSTKMGGAPVYPPIPEGVMSLGQVKRGWPLSKGSDRYRRGLYTFIFRATPPPALSVFDAPDGFSTCTRRIRSNTPLQALTLLNDSAYVEFAQALAARLVKEAKTDEARIDRAYLLCLARAPLERERQALMRLLADERQANTAEPEAWQAVARVMLNLDETITRE</sequence>
<organism evidence="8 9">
    <name type="scientific">Prosthecobacter fluviatilis</name>
    <dbReference type="NCBI Taxonomy" id="445931"/>
    <lineage>
        <taxon>Bacteria</taxon>
        <taxon>Pseudomonadati</taxon>
        <taxon>Verrucomicrobiota</taxon>
        <taxon>Verrucomicrobiia</taxon>
        <taxon>Verrucomicrobiales</taxon>
        <taxon>Verrucomicrobiaceae</taxon>
        <taxon>Prosthecobacter</taxon>
    </lineage>
</organism>
<accession>A0ABW0KNI2</accession>
<dbReference type="InterPro" id="IPR011444">
    <property type="entry name" value="DUF1549"/>
</dbReference>
<dbReference type="InterPro" id="IPR036909">
    <property type="entry name" value="Cyt_c-like_dom_sf"/>
</dbReference>
<dbReference type="EMBL" id="JBHSMQ010000002">
    <property type="protein sequence ID" value="MFC5454815.1"/>
    <property type="molecule type" value="Genomic_DNA"/>
</dbReference>
<proteinExistence type="predicted"/>
<gene>
    <name evidence="8" type="ORF">ACFQDI_08130</name>
</gene>
<evidence type="ECO:0000313" key="8">
    <source>
        <dbReference type="EMBL" id="MFC5454815.1"/>
    </source>
</evidence>
<dbReference type="InterPro" id="IPR011429">
    <property type="entry name" value="Cyt_c_Planctomycete-type"/>
</dbReference>
<evidence type="ECO:0000259" key="7">
    <source>
        <dbReference type="PROSITE" id="PS51007"/>
    </source>
</evidence>
<name>A0ABW0KNI2_9BACT</name>
<dbReference type="Pfam" id="PF07583">
    <property type="entry name" value="PSCyt2"/>
    <property type="match status" value="1"/>
</dbReference>
<dbReference type="PANTHER" id="PTHR35889:SF3">
    <property type="entry name" value="F-BOX DOMAIN-CONTAINING PROTEIN"/>
    <property type="match status" value="1"/>
</dbReference>
<keyword evidence="3 4" id="KW-0408">Iron</keyword>
<evidence type="ECO:0000256" key="3">
    <source>
        <dbReference type="ARBA" id="ARBA00023004"/>
    </source>
</evidence>
<feature type="domain" description="Cytochrome c" evidence="7">
    <location>
        <begin position="21"/>
        <end position="147"/>
    </location>
</feature>
<evidence type="ECO:0000256" key="1">
    <source>
        <dbReference type="ARBA" id="ARBA00022617"/>
    </source>
</evidence>
<evidence type="ECO:0000256" key="2">
    <source>
        <dbReference type="ARBA" id="ARBA00022723"/>
    </source>
</evidence>
<keyword evidence="2 4" id="KW-0479">Metal-binding</keyword>
<dbReference type="Pfam" id="PF07635">
    <property type="entry name" value="PSCyt1"/>
    <property type="match status" value="1"/>
</dbReference>
<keyword evidence="1 4" id="KW-0349">Heme</keyword>